<dbReference type="RefSeq" id="WP_210680057.1">
    <property type="nucleotide sequence ID" value="NZ_JAGMWN010000001.1"/>
</dbReference>
<feature type="transmembrane region" description="Helical" evidence="5">
    <location>
        <begin position="287"/>
        <end position="306"/>
    </location>
</feature>
<dbReference type="Pfam" id="PF00015">
    <property type="entry name" value="MCPsignal"/>
    <property type="match status" value="1"/>
</dbReference>
<keyword evidence="1 3" id="KW-0807">Transducer</keyword>
<dbReference type="GO" id="GO:0004888">
    <property type="term" value="F:transmembrane signaling receptor activity"/>
    <property type="evidence" value="ECO:0007669"/>
    <property type="project" value="InterPro"/>
</dbReference>
<dbReference type="InterPro" id="IPR004090">
    <property type="entry name" value="Chemotax_Me-accpt_rcpt"/>
</dbReference>
<organism evidence="8 9">
    <name type="scientific">Marivibrio halodurans</name>
    <dbReference type="NCBI Taxonomy" id="2039722"/>
    <lineage>
        <taxon>Bacteria</taxon>
        <taxon>Pseudomonadati</taxon>
        <taxon>Pseudomonadota</taxon>
        <taxon>Alphaproteobacteria</taxon>
        <taxon>Rhodospirillales</taxon>
        <taxon>Rhodospirillaceae</taxon>
        <taxon>Marivibrio</taxon>
    </lineage>
</organism>
<evidence type="ECO:0000259" key="6">
    <source>
        <dbReference type="PROSITE" id="PS50111"/>
    </source>
</evidence>
<keyword evidence="5" id="KW-0472">Membrane</keyword>
<keyword evidence="5" id="KW-1133">Transmembrane helix</keyword>
<dbReference type="PRINTS" id="PR00260">
    <property type="entry name" value="CHEMTRNSDUCR"/>
</dbReference>
<comment type="similarity">
    <text evidence="2">Belongs to the methyl-accepting chemotaxis (MCP) protein family.</text>
</comment>
<dbReference type="Pfam" id="PF00672">
    <property type="entry name" value="HAMP"/>
    <property type="match status" value="1"/>
</dbReference>
<dbReference type="Gene3D" id="6.10.340.10">
    <property type="match status" value="1"/>
</dbReference>
<sequence length="663" mass="71307">MQKDKSRVGFFKRASIKMQIALLAGVSLGGFLLIAFVVIGGNMMEGRANAVAREAAGQNEILDSIAYEFLNARRREKDFLLRQDMTYAQKHSEVMTKIDQALGTMDRRNLGDTFQALEEGLAAYNAQFASVVDASQTVGLTEEDGLRGRLRGSVHAVEEALGRFDDADLRVLMLMLRRHEKDFLLRLSPKYVERFEAAFAEFARTLDGAAVPGTERRNIAVLMQSYRDDFMALSELRLALEERIAHLSDLFAASEPFFVEIESAFHARMEEATGTADETATMVERSIVATILVTAVILALLGIGIVRAVSLPVGRMTDAMSRLAGGERDTAIPATEYRNELGRMAKAVDVFKATMQQAEEAAAERERAAKAREQEARERAARAEQLSKLTQAFDRDVAQVLNQVRDAVSMMNDTSRALSEASSAVRVQASEVSEAAVQATGNVQMVASATEELTASIGEIGGQIQTSTGVAREAVDQARTTDTLVKELADSAERIGRTIEIVSAISEQTNLLALNATIEAARAGEAGKGFAVVANEVKTLAAQTGKATEEITGHIAKVQHNTTAVVGAIVEITTTIERVNEVAATIAAAIEEQTAATNEIARNVEEAARGTETVTQNIGSVSASATTTDDSAGQVRVASDNLSKQSDRLSGIVANFLEAVRAA</sequence>
<feature type="domain" description="HAMP" evidence="7">
    <location>
        <begin position="307"/>
        <end position="360"/>
    </location>
</feature>
<dbReference type="GO" id="GO:0016020">
    <property type="term" value="C:membrane"/>
    <property type="evidence" value="ECO:0007669"/>
    <property type="project" value="InterPro"/>
</dbReference>
<dbReference type="Gene3D" id="1.10.287.950">
    <property type="entry name" value="Methyl-accepting chemotaxis protein"/>
    <property type="match status" value="1"/>
</dbReference>
<keyword evidence="9" id="KW-1185">Reference proteome</keyword>
<dbReference type="SMART" id="SM00283">
    <property type="entry name" value="MA"/>
    <property type="match status" value="1"/>
</dbReference>
<comment type="caution">
    <text evidence="8">The sequence shown here is derived from an EMBL/GenBank/DDBJ whole genome shotgun (WGS) entry which is preliminary data.</text>
</comment>
<reference evidence="8" key="1">
    <citation type="submission" date="2021-04" db="EMBL/GenBank/DDBJ databases">
        <authorList>
            <person name="Zhang D.-C."/>
        </authorList>
    </citation>
    <scope>NUCLEOTIDE SEQUENCE</scope>
    <source>
        <strain evidence="8">CGMCC 1.15697</strain>
    </source>
</reference>
<dbReference type="SMART" id="SM01358">
    <property type="entry name" value="HBM"/>
    <property type="match status" value="1"/>
</dbReference>
<dbReference type="PROSITE" id="PS50111">
    <property type="entry name" value="CHEMOTAXIS_TRANSDUC_2"/>
    <property type="match status" value="1"/>
</dbReference>
<dbReference type="Proteomes" id="UP000672602">
    <property type="component" value="Unassembled WGS sequence"/>
</dbReference>
<dbReference type="InterPro" id="IPR004089">
    <property type="entry name" value="MCPsignal_dom"/>
</dbReference>
<keyword evidence="5" id="KW-0812">Transmembrane</keyword>
<name>A0A8J7V277_9PROT</name>
<dbReference type="EMBL" id="JAGMWN010000001">
    <property type="protein sequence ID" value="MBP5855469.1"/>
    <property type="molecule type" value="Genomic_DNA"/>
</dbReference>
<evidence type="ECO:0000259" key="7">
    <source>
        <dbReference type="PROSITE" id="PS50885"/>
    </source>
</evidence>
<evidence type="ECO:0000256" key="5">
    <source>
        <dbReference type="SAM" id="Phobius"/>
    </source>
</evidence>
<proteinExistence type="inferred from homology"/>
<keyword evidence="4" id="KW-0175">Coiled coil</keyword>
<dbReference type="InterPro" id="IPR003660">
    <property type="entry name" value="HAMP_dom"/>
</dbReference>
<evidence type="ECO:0000256" key="4">
    <source>
        <dbReference type="SAM" id="Coils"/>
    </source>
</evidence>
<accession>A0A8J7V277</accession>
<feature type="transmembrane region" description="Helical" evidence="5">
    <location>
        <begin position="20"/>
        <end position="39"/>
    </location>
</feature>
<dbReference type="PANTHER" id="PTHR32089">
    <property type="entry name" value="METHYL-ACCEPTING CHEMOTAXIS PROTEIN MCPB"/>
    <property type="match status" value="1"/>
</dbReference>
<feature type="domain" description="Methyl-accepting transducer" evidence="6">
    <location>
        <begin position="414"/>
        <end position="629"/>
    </location>
</feature>
<protein>
    <submittedName>
        <fullName evidence="8">HAMP domain-containing protein</fullName>
    </submittedName>
</protein>
<evidence type="ECO:0000256" key="1">
    <source>
        <dbReference type="ARBA" id="ARBA00023224"/>
    </source>
</evidence>
<dbReference type="InterPro" id="IPR032255">
    <property type="entry name" value="HBM"/>
</dbReference>
<dbReference type="GO" id="GO:0007165">
    <property type="term" value="P:signal transduction"/>
    <property type="evidence" value="ECO:0007669"/>
    <property type="project" value="UniProtKB-KW"/>
</dbReference>
<evidence type="ECO:0000256" key="3">
    <source>
        <dbReference type="PROSITE-ProRule" id="PRU00284"/>
    </source>
</evidence>
<dbReference type="SUPFAM" id="SSF58104">
    <property type="entry name" value="Methyl-accepting chemotaxis protein (MCP) signaling domain"/>
    <property type="match status" value="1"/>
</dbReference>
<dbReference type="SUPFAM" id="SSF158472">
    <property type="entry name" value="HAMP domain-like"/>
    <property type="match status" value="1"/>
</dbReference>
<evidence type="ECO:0000313" key="9">
    <source>
        <dbReference type="Proteomes" id="UP000672602"/>
    </source>
</evidence>
<gene>
    <name evidence="8" type="ORF">KAJ83_00480</name>
</gene>
<dbReference type="PROSITE" id="PS50885">
    <property type="entry name" value="HAMP"/>
    <property type="match status" value="1"/>
</dbReference>
<dbReference type="GO" id="GO:0006935">
    <property type="term" value="P:chemotaxis"/>
    <property type="evidence" value="ECO:0007669"/>
    <property type="project" value="InterPro"/>
</dbReference>
<dbReference type="AlphaFoldDB" id="A0A8J7V277"/>
<dbReference type="PANTHER" id="PTHR32089:SF112">
    <property type="entry name" value="LYSOZYME-LIKE PROTEIN-RELATED"/>
    <property type="match status" value="1"/>
</dbReference>
<evidence type="ECO:0000256" key="2">
    <source>
        <dbReference type="ARBA" id="ARBA00029447"/>
    </source>
</evidence>
<dbReference type="SMART" id="SM00304">
    <property type="entry name" value="HAMP"/>
    <property type="match status" value="1"/>
</dbReference>
<feature type="coiled-coil region" evidence="4">
    <location>
        <begin position="355"/>
        <end position="386"/>
    </location>
</feature>
<evidence type="ECO:0000313" key="8">
    <source>
        <dbReference type="EMBL" id="MBP5855469.1"/>
    </source>
</evidence>